<dbReference type="AlphaFoldDB" id="K9UQ54"/>
<dbReference type="EMBL" id="CP003601">
    <property type="protein sequence ID" value="AFY97207.1"/>
    <property type="molecule type" value="Genomic_DNA"/>
</dbReference>
<organism evidence="1 2">
    <name type="scientific">Chamaesiphon minutus (strain ATCC 27169 / PCC 6605)</name>
    <dbReference type="NCBI Taxonomy" id="1173020"/>
    <lineage>
        <taxon>Bacteria</taxon>
        <taxon>Bacillati</taxon>
        <taxon>Cyanobacteriota</taxon>
        <taxon>Cyanophyceae</taxon>
        <taxon>Gomontiellales</taxon>
        <taxon>Chamaesiphonaceae</taxon>
        <taxon>Chamaesiphon</taxon>
    </lineage>
</organism>
<dbReference type="KEGG" id="cmp:Cha6605_6388"/>
<dbReference type="RefSeq" id="WP_015329090.1">
    <property type="nucleotide sequence ID" value="NC_020053.1"/>
</dbReference>
<dbReference type="HOGENOM" id="CLU_1841546_0_0_3"/>
<evidence type="ECO:0000313" key="1">
    <source>
        <dbReference type="EMBL" id="AFY97207.1"/>
    </source>
</evidence>
<evidence type="ECO:0000313" key="2">
    <source>
        <dbReference type="Proteomes" id="UP000010366"/>
    </source>
</evidence>
<gene>
    <name evidence="1" type="ORF">Cha6605_6388</name>
</gene>
<name>K9UQ54_CHAP6</name>
<reference evidence="1 2" key="1">
    <citation type="submission" date="2012-05" db="EMBL/GenBank/DDBJ databases">
        <title>Noncontiguous Finished plasmid 1 of genome of Chamaesiphon sp. PCC 6605.</title>
        <authorList>
            <consortium name="US DOE Joint Genome Institute"/>
            <person name="Gugger M."/>
            <person name="Coursin T."/>
            <person name="Rippka R."/>
            <person name="Tandeau De Marsac N."/>
            <person name="Huntemann M."/>
            <person name="Wei C.-L."/>
            <person name="Han J."/>
            <person name="Detter J.C."/>
            <person name="Han C."/>
            <person name="Tapia R."/>
            <person name="Chen A."/>
            <person name="Kyrpides N."/>
            <person name="Mavromatis K."/>
            <person name="Markowitz V."/>
            <person name="Szeto E."/>
            <person name="Ivanova N."/>
            <person name="Pagani I."/>
            <person name="Pati A."/>
            <person name="Goodwin L."/>
            <person name="Nordberg H.P."/>
            <person name="Cantor M.N."/>
            <person name="Hua S.X."/>
            <person name="Woyke T."/>
            <person name="Kerfeld C.A."/>
        </authorList>
    </citation>
    <scope>NUCLEOTIDE SEQUENCE [LARGE SCALE GENOMIC DNA]</scope>
    <source>
        <strain evidence="2">ATCC 27169 / PCC 6605</strain>
        <plasmid evidence="2">Plasmid pCHA6605.01</plasmid>
    </source>
</reference>
<keyword evidence="1" id="KW-0614">Plasmid</keyword>
<proteinExistence type="predicted"/>
<geneLocation type="plasmid" evidence="1 2">
    <name>pCHA6605.01</name>
</geneLocation>
<accession>K9UQ54</accession>
<protein>
    <submittedName>
        <fullName evidence="1">Uncharacterized protein</fullName>
    </submittedName>
</protein>
<dbReference type="Proteomes" id="UP000010366">
    <property type="component" value="Plasmid pCHA6605.01"/>
</dbReference>
<keyword evidence="2" id="KW-1185">Reference proteome</keyword>
<sequence length="139" mass="15855">MVYLIHAPRKFQQVAIFFTMNIEIIKGVCLYNLGKSYYVRKPQALASVGLCELSYTTILNQQKASKWLQNKGFSSTQPKEIPSLGNCHFCEMFSLESWISLLEYLSTFRQNSKAIETLNTLARSLLPQVLTLNQSNDPL</sequence>